<reference evidence="1 2" key="1">
    <citation type="journal article" date="2008" name="Genome Biol.">
        <title>The complete genome, comparative and functional analysis of Stenotrophomonas maltophilia reveals an organism heavily shielded by drug resistance determinants.</title>
        <authorList>
            <person name="Crossman L.C."/>
            <person name="Gould V.C."/>
            <person name="Dow J.M."/>
            <person name="Vernikos G.S."/>
            <person name="Okazaki A."/>
            <person name="Sebaihia M."/>
            <person name="Saunders D."/>
            <person name="Arrowsmith C."/>
            <person name="Carver T."/>
            <person name="Peters N."/>
            <person name="Adlem E."/>
            <person name="Kerhornou A."/>
            <person name="Lord A."/>
            <person name="Murphy L."/>
            <person name="Seeger K."/>
            <person name="Squares R."/>
            <person name="Rutter S."/>
            <person name="Quail M.A."/>
            <person name="Rajandream M.A."/>
            <person name="Harris D."/>
            <person name="Churcher C."/>
            <person name="Bentley S.D."/>
            <person name="Parkhill J."/>
            <person name="Thomson N.R."/>
            <person name="Avison M.B."/>
        </authorList>
    </citation>
    <scope>NUCLEOTIDE SEQUENCE [LARGE SCALE GENOMIC DNA]</scope>
    <source>
        <strain evidence="1 2">K279a</strain>
    </source>
</reference>
<gene>
    <name evidence="1" type="ordered locus">Smlt2806</name>
</gene>
<dbReference type="KEGG" id="sml:Smlt2806"/>
<sequence length="223" mass="24203">MAPHPLMAKAAQPVLGGPEFLRLLARLSDGAMPASSPALTDRLGQWVDWSRAVALSGALGGRLPEPGEAAEAVEDVLADCVQAHTSLLASISEDAETERLLDLAEAAAAPNFASLRQRYRVLQQAIQTATGRLRGRLRDQLVQVSPELARLAEVDAVMEQTLTPREHSLLATAPAVLGARFERVHGQPGWRAAFRHDMRTLLLAELQLRFHPIEGLQDALRSH</sequence>
<dbReference type="Pfam" id="PF11828">
    <property type="entry name" value="DUF3348"/>
    <property type="match status" value="1"/>
</dbReference>
<organism evidence="1 2">
    <name type="scientific">Stenotrophomonas maltophilia (strain K279a)</name>
    <dbReference type="NCBI Taxonomy" id="522373"/>
    <lineage>
        <taxon>Bacteria</taxon>
        <taxon>Pseudomonadati</taxon>
        <taxon>Pseudomonadota</taxon>
        <taxon>Gammaproteobacteria</taxon>
        <taxon>Lysobacterales</taxon>
        <taxon>Lysobacteraceae</taxon>
        <taxon>Stenotrophomonas</taxon>
        <taxon>Stenotrophomonas maltophilia group</taxon>
    </lineage>
</organism>
<dbReference type="HOGENOM" id="CLU_076297_0_0_6"/>
<keyword evidence="2" id="KW-1185">Reference proteome</keyword>
<accession>B2FHP6</accession>
<dbReference type="InterPro" id="IPR021783">
    <property type="entry name" value="DUF3348"/>
</dbReference>
<protein>
    <recommendedName>
        <fullName evidence="3">DUF3348 domain-containing protein</fullName>
    </recommendedName>
</protein>
<evidence type="ECO:0008006" key="3">
    <source>
        <dbReference type="Google" id="ProtNLM"/>
    </source>
</evidence>
<dbReference type="EnsemblBacteria" id="CAQ46273">
    <property type="protein sequence ID" value="CAQ46273"/>
    <property type="gene ID" value="Smlt2806"/>
</dbReference>
<dbReference type="EMBL" id="AM743169">
    <property type="protein sequence ID" value="CAQ46273.1"/>
    <property type="molecule type" value="Genomic_DNA"/>
</dbReference>
<dbReference type="Proteomes" id="UP000008840">
    <property type="component" value="Chromosome"/>
</dbReference>
<proteinExistence type="predicted"/>
<evidence type="ECO:0000313" key="1">
    <source>
        <dbReference type="EMBL" id="CAQ46273.1"/>
    </source>
</evidence>
<evidence type="ECO:0000313" key="2">
    <source>
        <dbReference type="Proteomes" id="UP000008840"/>
    </source>
</evidence>
<name>B2FHP6_STRMK</name>
<dbReference type="AlphaFoldDB" id="B2FHP6"/>
<dbReference type="eggNOG" id="ENOG5032T22">
    <property type="taxonomic scope" value="Bacteria"/>
</dbReference>